<dbReference type="GeneID" id="59320972"/>
<dbReference type="SUPFAM" id="SSF51735">
    <property type="entry name" value="NAD(P)-binding Rossmann-fold domains"/>
    <property type="match status" value="1"/>
</dbReference>
<feature type="transmembrane region" description="Helical" evidence="8">
    <location>
        <begin position="774"/>
        <end position="796"/>
    </location>
</feature>
<dbReference type="InterPro" id="IPR005828">
    <property type="entry name" value="MFS_sugar_transport-like"/>
</dbReference>
<comment type="caution">
    <text evidence="10">The sequence shown here is derived from an EMBL/GenBank/DDBJ whole genome shotgun (WGS) entry which is preliminary data.</text>
</comment>
<reference evidence="10 11" key="1">
    <citation type="submission" date="2020-05" db="EMBL/GenBank/DDBJ databases">
        <title>Identification and distribution of gene clusters putatively required for synthesis of sphingolipid metabolism inhibitors in phylogenetically diverse species of the filamentous fungus Fusarium.</title>
        <authorList>
            <person name="Kim H.-S."/>
            <person name="Busman M."/>
            <person name="Brown D.W."/>
            <person name="Divon H."/>
            <person name="Uhlig S."/>
            <person name="Proctor R.H."/>
        </authorList>
    </citation>
    <scope>NUCLEOTIDE SEQUENCE [LARGE SCALE GENOMIC DNA]</scope>
    <source>
        <strain evidence="10 11">NRRL 66333</strain>
    </source>
</reference>
<feature type="transmembrane region" description="Helical" evidence="8">
    <location>
        <begin position="734"/>
        <end position="762"/>
    </location>
</feature>
<feature type="region of interest" description="Disordered" evidence="7">
    <location>
        <begin position="870"/>
        <end position="909"/>
    </location>
</feature>
<feature type="transmembrane region" description="Helical" evidence="8">
    <location>
        <begin position="459"/>
        <end position="479"/>
    </location>
</feature>
<dbReference type="GO" id="GO:0016020">
    <property type="term" value="C:membrane"/>
    <property type="evidence" value="ECO:0007669"/>
    <property type="project" value="UniProtKB-SubCell"/>
</dbReference>
<evidence type="ECO:0000256" key="8">
    <source>
        <dbReference type="SAM" id="Phobius"/>
    </source>
</evidence>
<feature type="transmembrane region" description="Helical" evidence="8">
    <location>
        <begin position="430"/>
        <end position="447"/>
    </location>
</feature>
<dbReference type="PROSITE" id="PS00217">
    <property type="entry name" value="SUGAR_TRANSPORT_2"/>
    <property type="match status" value="1"/>
</dbReference>
<feature type="transmembrane region" description="Helical" evidence="8">
    <location>
        <begin position="515"/>
        <end position="537"/>
    </location>
</feature>
<dbReference type="SUPFAM" id="SSF103473">
    <property type="entry name" value="MFS general substrate transporter"/>
    <property type="match status" value="1"/>
</dbReference>
<dbReference type="PANTHER" id="PTHR48022:SF40">
    <property type="entry name" value="MAJOR FACILITATOR SUPERFAMILY (MFS) PROFILE DOMAIN-CONTAINING PROTEIN"/>
    <property type="match status" value="1"/>
</dbReference>
<dbReference type="RefSeq" id="XP_036536579.1">
    <property type="nucleotide sequence ID" value="XM_036686254.1"/>
</dbReference>
<name>A0A8H5PRX8_GIBSU</name>
<keyword evidence="10" id="KW-0762">Sugar transport</keyword>
<feature type="transmembrane region" description="Helical" evidence="8">
    <location>
        <begin position="701"/>
        <end position="722"/>
    </location>
</feature>
<dbReference type="EMBL" id="JAAOAV010000103">
    <property type="protein sequence ID" value="KAF5602066.1"/>
    <property type="molecule type" value="Genomic_DNA"/>
</dbReference>
<gene>
    <name evidence="10" type="ORF">FSUBG_7901</name>
</gene>
<dbReference type="InterPro" id="IPR036259">
    <property type="entry name" value="MFS_trans_sf"/>
</dbReference>
<feature type="transmembrane region" description="Helical" evidence="8">
    <location>
        <begin position="485"/>
        <end position="503"/>
    </location>
</feature>
<dbReference type="Gene3D" id="1.20.1250.20">
    <property type="entry name" value="MFS general substrate transporter like domains"/>
    <property type="match status" value="1"/>
</dbReference>
<evidence type="ECO:0000313" key="10">
    <source>
        <dbReference type="EMBL" id="KAF5602066.1"/>
    </source>
</evidence>
<organism evidence="10 11">
    <name type="scientific">Gibberella subglutinans</name>
    <name type="common">Fusarium subglutinans</name>
    <dbReference type="NCBI Taxonomy" id="42677"/>
    <lineage>
        <taxon>Eukaryota</taxon>
        <taxon>Fungi</taxon>
        <taxon>Dikarya</taxon>
        <taxon>Ascomycota</taxon>
        <taxon>Pezizomycotina</taxon>
        <taxon>Sordariomycetes</taxon>
        <taxon>Hypocreomycetidae</taxon>
        <taxon>Hypocreales</taxon>
        <taxon>Nectriaceae</taxon>
        <taxon>Fusarium</taxon>
        <taxon>Fusarium fujikuroi species complex</taxon>
    </lineage>
</organism>
<dbReference type="InterPro" id="IPR020846">
    <property type="entry name" value="MFS_dom"/>
</dbReference>
<dbReference type="FunFam" id="1.20.1250.20:FF:000134">
    <property type="entry name" value="MFS sugar transporter protein"/>
    <property type="match status" value="1"/>
</dbReference>
<dbReference type="GO" id="GO:0005351">
    <property type="term" value="F:carbohydrate:proton symporter activity"/>
    <property type="evidence" value="ECO:0007669"/>
    <property type="project" value="TreeGrafter"/>
</dbReference>
<dbReference type="Gene3D" id="3.40.50.720">
    <property type="entry name" value="NAD(P)-binding Rossmann-like Domain"/>
    <property type="match status" value="1"/>
</dbReference>
<accession>A0A8H5PRX8</accession>
<keyword evidence="3" id="KW-0813">Transport</keyword>
<protein>
    <submittedName>
        <fullName evidence="10">RCO3 glucose transporter</fullName>
    </submittedName>
</protein>
<proteinExistence type="inferred from homology"/>
<dbReference type="PRINTS" id="PR00171">
    <property type="entry name" value="SUGRTRNSPORT"/>
</dbReference>
<keyword evidence="5 8" id="KW-1133">Transmembrane helix</keyword>
<sequence>MSSIVDSVKNTIAENFGGPAEKLATHQFSLSETPDLTNKVAVVTGGSEGIGYGVTHTLLSHNISKLFILSISEEVVNGAKKSVAEELGQEKANRTEWIQCDLSDWAAVKKAAEQIKKSTDRLDILVNNAGRGIMTYQLSKYGVDQHMAVNHFGHVLLTSYLLELLKKTADEHGTVRIVNLASNAHQGAPSDVKFESLDELNQDLGPNPQYGRSKLAAILYSRYLDRHVTMAGNPKILVNATHPGFVSTRQSVEHIHEAYPLAGYAMSIGMEPFKKDQFQGATSSVFAATLTDKSGQYICPPAVPELGNELSQNEQLDHSRAPFSAFSSLVPHVLFLFTPEKTKITKFLAHGIDMMLLGMGWQKPGNFAGSSSWAITIGLFVASGGLLFGYDLGVINGILAMSVFKDHFSTNQSCKDDEGHIDLCPADSSLIVAILSGGAVIGALAAAPSGDSIGRRKTLLAAVTTFCVGAIFQICARATPMLLVGRLLAGVAVGAISVLVPLYQSETAPKWIRGTIICMYQFSITVGILTATTINVGTSNIDSDAAYRIPLGIQLVPGLILASGILYLPETPRFLVKKDRLPEAELSLSRFRRLDKTHPALVDELHEIIANHQYELTLGHDTYKALFARNSSLGRRTMTGCGLQMLQQLTGINFVMYYGTTFFSNAGVHKPFLTNLAMIIINCVCTVPGLIVIESWGRRKLLMAGALGMGVSQLLIAAVYSATEDKMEKSNGGAANIVLVVFCALNVFFYAASWGPVAWVVTSEIFPLKVRAKAMSVSTTANWLLNFGVAYAPPYILGRGANAFGLKIFFIWGSCCLLSIAFVWLMVYETSKMTLEQIDEMYERVSYAWESPGFNPTWSFQQMQNAGWDANAQPEQQAGDEHSTSNVNSTDDESHETAPIRPDNSHGSTTRMVNLDFSY</sequence>
<dbReference type="AlphaFoldDB" id="A0A8H5PRX8"/>
<dbReference type="PROSITE" id="PS00216">
    <property type="entry name" value="SUGAR_TRANSPORT_1"/>
    <property type="match status" value="1"/>
</dbReference>
<dbReference type="PANTHER" id="PTHR48022">
    <property type="entry name" value="PLASTIDIC GLUCOSE TRANSPORTER 4"/>
    <property type="match status" value="1"/>
</dbReference>
<evidence type="ECO:0000256" key="1">
    <source>
        <dbReference type="ARBA" id="ARBA00004141"/>
    </source>
</evidence>
<evidence type="ECO:0000259" key="9">
    <source>
        <dbReference type="PROSITE" id="PS50850"/>
    </source>
</evidence>
<dbReference type="InterPro" id="IPR002347">
    <property type="entry name" value="SDR_fam"/>
</dbReference>
<comment type="subcellular location">
    <subcellularLocation>
        <location evidence="1">Membrane</location>
        <topology evidence="1">Multi-pass membrane protein</topology>
    </subcellularLocation>
</comment>
<comment type="similarity">
    <text evidence="2">Belongs to the major facilitator superfamily. Sugar transporter (TC 2.A.1.1) family.</text>
</comment>
<evidence type="ECO:0000256" key="3">
    <source>
        <dbReference type="ARBA" id="ARBA00022448"/>
    </source>
</evidence>
<evidence type="ECO:0000313" key="11">
    <source>
        <dbReference type="Proteomes" id="UP000547976"/>
    </source>
</evidence>
<dbReference type="Pfam" id="PF00106">
    <property type="entry name" value="adh_short"/>
    <property type="match status" value="1"/>
</dbReference>
<dbReference type="InterPro" id="IPR003663">
    <property type="entry name" value="Sugar/inositol_transpt"/>
</dbReference>
<keyword evidence="6 8" id="KW-0472">Membrane</keyword>
<evidence type="ECO:0000256" key="7">
    <source>
        <dbReference type="SAM" id="MobiDB-lite"/>
    </source>
</evidence>
<evidence type="ECO:0000256" key="5">
    <source>
        <dbReference type="ARBA" id="ARBA00022989"/>
    </source>
</evidence>
<dbReference type="CDD" id="cd17356">
    <property type="entry name" value="MFS_HXT"/>
    <property type="match status" value="1"/>
</dbReference>
<feature type="transmembrane region" description="Helical" evidence="8">
    <location>
        <begin position="549"/>
        <end position="568"/>
    </location>
</feature>
<keyword evidence="4 8" id="KW-0812">Transmembrane</keyword>
<dbReference type="InterPro" id="IPR036291">
    <property type="entry name" value="NAD(P)-bd_dom_sf"/>
</dbReference>
<evidence type="ECO:0000256" key="6">
    <source>
        <dbReference type="ARBA" id="ARBA00023136"/>
    </source>
</evidence>
<feature type="transmembrane region" description="Helical" evidence="8">
    <location>
        <begin position="808"/>
        <end position="828"/>
    </location>
</feature>
<dbReference type="InterPro" id="IPR050360">
    <property type="entry name" value="MFS_Sugar_Transporters"/>
</dbReference>
<dbReference type="Proteomes" id="UP000547976">
    <property type="component" value="Unassembled WGS sequence"/>
</dbReference>
<dbReference type="NCBIfam" id="TIGR00879">
    <property type="entry name" value="SP"/>
    <property type="match status" value="1"/>
</dbReference>
<evidence type="ECO:0000256" key="2">
    <source>
        <dbReference type="ARBA" id="ARBA00010992"/>
    </source>
</evidence>
<keyword evidence="11" id="KW-1185">Reference proteome</keyword>
<dbReference type="PROSITE" id="PS50850">
    <property type="entry name" value="MFS"/>
    <property type="match status" value="1"/>
</dbReference>
<feature type="domain" description="Major facilitator superfamily (MFS) profile" evidence="9">
    <location>
        <begin position="377"/>
        <end position="831"/>
    </location>
</feature>
<dbReference type="Pfam" id="PF00083">
    <property type="entry name" value="Sugar_tr"/>
    <property type="match status" value="1"/>
</dbReference>
<feature type="transmembrane region" description="Helical" evidence="8">
    <location>
        <begin position="672"/>
        <end position="694"/>
    </location>
</feature>
<evidence type="ECO:0000256" key="4">
    <source>
        <dbReference type="ARBA" id="ARBA00022692"/>
    </source>
</evidence>
<dbReference type="InterPro" id="IPR005829">
    <property type="entry name" value="Sugar_transporter_CS"/>
</dbReference>
<dbReference type="OrthoDB" id="6612291at2759"/>